<evidence type="ECO:0000256" key="3">
    <source>
        <dbReference type="ARBA" id="ARBA00022525"/>
    </source>
</evidence>
<keyword evidence="5" id="KW-0446">Lipid-binding</keyword>
<dbReference type="PIRSF" id="PIRSF036893">
    <property type="entry name" value="Lipocalin_ApoD"/>
    <property type="match status" value="1"/>
</dbReference>
<protein>
    <submittedName>
        <fullName evidence="10">Retinol-binding protein 4-like</fullName>
    </submittedName>
</protein>
<name>A0A8B8ASG7_CRAVI</name>
<evidence type="ECO:0000259" key="8">
    <source>
        <dbReference type="Pfam" id="PF00061"/>
    </source>
</evidence>
<keyword evidence="7" id="KW-0732">Signal</keyword>
<dbReference type="PANTHER" id="PTHR11873:SF0">
    <property type="entry name" value="LIPOCALIN-RELATED PROTEIN"/>
    <property type="match status" value="1"/>
</dbReference>
<proteinExistence type="inferred from homology"/>
<dbReference type="Pfam" id="PF00061">
    <property type="entry name" value="Lipocalin"/>
    <property type="match status" value="1"/>
</dbReference>
<feature type="signal peptide" evidence="7">
    <location>
        <begin position="1"/>
        <end position="20"/>
    </location>
</feature>
<keyword evidence="6" id="KW-1015">Disulfide bond</keyword>
<evidence type="ECO:0000256" key="7">
    <source>
        <dbReference type="PIRNR" id="PIRNR036893"/>
    </source>
</evidence>
<gene>
    <name evidence="10" type="primary">LOC111104394</name>
</gene>
<evidence type="ECO:0000313" key="10">
    <source>
        <dbReference type="RefSeq" id="XP_022294021.1"/>
    </source>
</evidence>
<dbReference type="InterPro" id="IPR022271">
    <property type="entry name" value="Lipocalin_ApoD"/>
</dbReference>
<dbReference type="OrthoDB" id="565904at2759"/>
<dbReference type="RefSeq" id="XP_022294021.1">
    <property type="nucleotide sequence ID" value="XM_022438313.1"/>
</dbReference>
<dbReference type="PANTHER" id="PTHR11873">
    <property type="entry name" value="RETINOL-BINDING PROTEIN 4"/>
    <property type="match status" value="1"/>
</dbReference>
<reference evidence="10" key="1">
    <citation type="submission" date="2025-08" db="UniProtKB">
        <authorList>
            <consortium name="RefSeq"/>
        </authorList>
    </citation>
    <scope>IDENTIFICATION</scope>
    <source>
        <tissue evidence="10">Whole sample</tissue>
    </source>
</reference>
<organism evidence="9 10">
    <name type="scientific">Crassostrea virginica</name>
    <name type="common">Eastern oyster</name>
    <dbReference type="NCBI Taxonomy" id="6565"/>
    <lineage>
        <taxon>Eukaryota</taxon>
        <taxon>Metazoa</taxon>
        <taxon>Spiralia</taxon>
        <taxon>Lophotrochozoa</taxon>
        <taxon>Mollusca</taxon>
        <taxon>Bivalvia</taxon>
        <taxon>Autobranchia</taxon>
        <taxon>Pteriomorphia</taxon>
        <taxon>Ostreida</taxon>
        <taxon>Ostreoidea</taxon>
        <taxon>Ostreidae</taxon>
        <taxon>Crassostrea</taxon>
    </lineage>
</organism>
<dbReference type="Proteomes" id="UP000694844">
    <property type="component" value="Chromosome 7"/>
</dbReference>
<accession>A0A8B8ASG7</accession>
<dbReference type="InterPro" id="IPR000566">
    <property type="entry name" value="Lipocln_cytosolic_FA-bd_dom"/>
</dbReference>
<dbReference type="GO" id="GO:0005615">
    <property type="term" value="C:extracellular space"/>
    <property type="evidence" value="ECO:0007669"/>
    <property type="project" value="UniProtKB-ARBA"/>
</dbReference>
<dbReference type="GO" id="GO:0019841">
    <property type="term" value="F:retinol binding"/>
    <property type="evidence" value="ECO:0007669"/>
    <property type="project" value="UniProtKB-KW"/>
</dbReference>
<dbReference type="GO" id="GO:0034632">
    <property type="term" value="F:retinol transmembrane transporter activity"/>
    <property type="evidence" value="ECO:0007669"/>
    <property type="project" value="InterPro"/>
</dbReference>
<evidence type="ECO:0000256" key="6">
    <source>
        <dbReference type="ARBA" id="ARBA00023157"/>
    </source>
</evidence>
<keyword evidence="3" id="KW-0964">Secreted</keyword>
<dbReference type="SUPFAM" id="SSF50814">
    <property type="entry name" value="Lipocalins"/>
    <property type="match status" value="1"/>
</dbReference>
<keyword evidence="9" id="KW-1185">Reference proteome</keyword>
<comment type="similarity">
    <text evidence="2 7">Belongs to the calycin superfamily. Lipocalin family.</text>
</comment>
<sequence length="169" mass="19194">MQFSTLIILTSSYVLQVAIAHHCTVGSFPVQANFITERYLGRWYEIKWFSDYYVPTDVLFQDYTNVFTLQSDGNISISTTGRDPTAGHGCFHYHSTLIPTDTTAKFKYDYMDKGQLTDYWIVSTDYVNYAVAYVCFEENADGTCGKAKSWILSRHSNLADDKLAEANPS</sequence>
<dbReference type="AlphaFoldDB" id="A0A8B8ASG7"/>
<evidence type="ECO:0000256" key="2">
    <source>
        <dbReference type="ARBA" id="ARBA00006889"/>
    </source>
</evidence>
<dbReference type="InterPro" id="IPR012674">
    <property type="entry name" value="Calycin"/>
</dbReference>
<dbReference type="KEGG" id="cvn:111104394"/>
<evidence type="ECO:0000313" key="9">
    <source>
        <dbReference type="Proteomes" id="UP000694844"/>
    </source>
</evidence>
<evidence type="ECO:0000256" key="4">
    <source>
        <dbReference type="ARBA" id="ARBA00023072"/>
    </source>
</evidence>
<evidence type="ECO:0000256" key="5">
    <source>
        <dbReference type="ARBA" id="ARBA00023121"/>
    </source>
</evidence>
<feature type="domain" description="Lipocalin/cytosolic fatty-acid binding" evidence="8">
    <location>
        <begin position="41"/>
        <end position="162"/>
    </location>
</feature>
<dbReference type="GeneID" id="111104394"/>
<feature type="chain" id="PRO_5034416983" evidence="7">
    <location>
        <begin position="21"/>
        <end position="169"/>
    </location>
</feature>
<dbReference type="InterPro" id="IPR002449">
    <property type="entry name" value="Retinol-bd/Purpurin"/>
</dbReference>
<comment type="subcellular location">
    <subcellularLocation>
        <location evidence="1">Secreted</location>
    </subcellularLocation>
</comment>
<keyword evidence="4" id="KW-0683">Retinol-binding</keyword>
<evidence type="ECO:0000256" key="1">
    <source>
        <dbReference type="ARBA" id="ARBA00004613"/>
    </source>
</evidence>
<dbReference type="Gene3D" id="2.40.128.20">
    <property type="match status" value="1"/>
</dbReference>